<dbReference type="SUPFAM" id="SSF51197">
    <property type="entry name" value="Clavaminate synthase-like"/>
    <property type="match status" value="1"/>
</dbReference>
<dbReference type="GO" id="GO:0046872">
    <property type="term" value="F:metal ion binding"/>
    <property type="evidence" value="ECO:0007669"/>
    <property type="project" value="UniProtKB-KW"/>
</dbReference>
<dbReference type="OrthoDB" id="10257314at2759"/>
<keyword evidence="3" id="KW-0223">Dioxygenase</keyword>
<keyword evidence="7" id="KW-1185">Reference proteome</keyword>
<protein>
    <submittedName>
        <fullName evidence="6">Uncharacterized protein</fullName>
    </submittedName>
</protein>
<dbReference type="InterPro" id="IPR003819">
    <property type="entry name" value="TauD/TfdA-like"/>
</dbReference>
<name>A0A8J1UI79_OWEFU</name>
<evidence type="ECO:0000256" key="5">
    <source>
        <dbReference type="ARBA" id="ARBA00023004"/>
    </source>
</evidence>
<evidence type="ECO:0000256" key="2">
    <source>
        <dbReference type="ARBA" id="ARBA00022723"/>
    </source>
</evidence>
<evidence type="ECO:0000313" key="6">
    <source>
        <dbReference type="EMBL" id="CAH1785347.1"/>
    </source>
</evidence>
<evidence type="ECO:0000256" key="1">
    <source>
        <dbReference type="ARBA" id="ARBA00005896"/>
    </source>
</evidence>
<dbReference type="GO" id="GO:0051213">
    <property type="term" value="F:dioxygenase activity"/>
    <property type="evidence" value="ECO:0007669"/>
    <property type="project" value="UniProtKB-KW"/>
</dbReference>
<gene>
    <name evidence="6" type="ORF">OFUS_LOCUS11418</name>
</gene>
<evidence type="ECO:0000256" key="3">
    <source>
        <dbReference type="ARBA" id="ARBA00022964"/>
    </source>
</evidence>
<keyword evidence="5" id="KW-0408">Iron</keyword>
<keyword evidence="4" id="KW-0560">Oxidoreductase</keyword>
<organism evidence="6 7">
    <name type="scientific">Owenia fusiformis</name>
    <name type="common">Polychaete worm</name>
    <dbReference type="NCBI Taxonomy" id="6347"/>
    <lineage>
        <taxon>Eukaryota</taxon>
        <taxon>Metazoa</taxon>
        <taxon>Spiralia</taxon>
        <taxon>Lophotrochozoa</taxon>
        <taxon>Annelida</taxon>
        <taxon>Polychaeta</taxon>
        <taxon>Sedentaria</taxon>
        <taxon>Canalipalpata</taxon>
        <taxon>Sabellida</taxon>
        <taxon>Oweniida</taxon>
        <taxon>Oweniidae</taxon>
        <taxon>Owenia</taxon>
    </lineage>
</organism>
<sequence>MKYTLKPLILGAEVEGIKLSETIPHSTVESLKEDVTKHKLLVFRDQGKLTAERQVEITEWFGELETVGFECHPKCSHPKVLRLSNDATEGYKGFGNKGFHIDGSFLEKPNSYSIYHIITPNRGKTIFVSLNAVWKGLSKQQKQKWKELYVVKKWGRDKQGNRMPPGSIVHPLVYRHPLTHEKTLCVHLGKTAYFNYRYKQPDERLLNEEESAEIIREIKKQFDRNNKELQYGHEWQPGDFIITDNLALGHVADEATQQDPSVVGLRILHRTVTKGTHRPVSCASSTTKCKLL</sequence>
<accession>A0A8J1UI79</accession>
<dbReference type="Gene3D" id="3.60.130.10">
    <property type="entry name" value="Clavaminate synthase-like"/>
    <property type="match status" value="1"/>
</dbReference>
<proteinExistence type="inferred from homology"/>
<dbReference type="EMBL" id="CAIIXF020000006">
    <property type="protein sequence ID" value="CAH1785347.1"/>
    <property type="molecule type" value="Genomic_DNA"/>
</dbReference>
<keyword evidence="2" id="KW-0479">Metal-binding</keyword>
<evidence type="ECO:0000313" key="7">
    <source>
        <dbReference type="Proteomes" id="UP000749559"/>
    </source>
</evidence>
<evidence type="ECO:0000256" key="4">
    <source>
        <dbReference type="ARBA" id="ARBA00023002"/>
    </source>
</evidence>
<dbReference type="Proteomes" id="UP000749559">
    <property type="component" value="Unassembled WGS sequence"/>
</dbReference>
<dbReference type="AlphaFoldDB" id="A0A8J1UI79"/>
<dbReference type="InterPro" id="IPR051178">
    <property type="entry name" value="TfdA_dioxygenase"/>
</dbReference>
<comment type="similarity">
    <text evidence="1">Belongs to the TfdA dioxygenase family.</text>
</comment>
<comment type="caution">
    <text evidence="6">The sequence shown here is derived from an EMBL/GenBank/DDBJ whole genome shotgun (WGS) entry which is preliminary data.</text>
</comment>
<dbReference type="InterPro" id="IPR042098">
    <property type="entry name" value="TauD-like_sf"/>
</dbReference>
<reference evidence="6" key="1">
    <citation type="submission" date="2022-03" db="EMBL/GenBank/DDBJ databases">
        <authorList>
            <person name="Martin C."/>
        </authorList>
    </citation>
    <scope>NUCLEOTIDE SEQUENCE</scope>
</reference>
<dbReference type="Pfam" id="PF02668">
    <property type="entry name" value="TauD"/>
    <property type="match status" value="1"/>
</dbReference>
<dbReference type="PANTHER" id="PTHR43779:SF3">
    <property type="entry name" value="(3R)-3-[(CARBOXYMETHYL)AMINO]FATTY ACID OXYGENASE_DECARBOXYLASE"/>
    <property type="match status" value="1"/>
</dbReference>
<dbReference type="PANTHER" id="PTHR43779">
    <property type="entry name" value="DIOXYGENASE RV0097-RELATED"/>
    <property type="match status" value="1"/>
</dbReference>